<evidence type="ECO:0000256" key="1">
    <source>
        <dbReference type="ARBA" id="ARBA00022574"/>
    </source>
</evidence>
<dbReference type="SUPFAM" id="SSF50969">
    <property type="entry name" value="YVTN repeat-like/Quinoprotein amine dehydrogenase"/>
    <property type="match status" value="1"/>
</dbReference>
<dbReference type="Gene3D" id="2.130.10.10">
    <property type="entry name" value="YVTN repeat-like/Quinoprotein amine dehydrogenase"/>
    <property type="match status" value="2"/>
</dbReference>
<dbReference type="EMBL" id="BLXT01007673">
    <property type="protein sequence ID" value="GFO41156.1"/>
    <property type="molecule type" value="Genomic_DNA"/>
</dbReference>
<dbReference type="Pfam" id="PF13271">
    <property type="entry name" value="DUF4062"/>
    <property type="match status" value="1"/>
</dbReference>
<dbReference type="Pfam" id="PF25469">
    <property type="entry name" value="WHD_NWD1"/>
    <property type="match status" value="1"/>
</dbReference>
<keyword evidence="2" id="KW-0677">Repeat</keyword>
<evidence type="ECO:0000313" key="6">
    <source>
        <dbReference type="EMBL" id="GFO41156.1"/>
    </source>
</evidence>
<dbReference type="Proteomes" id="UP000735302">
    <property type="component" value="Unassembled WGS sequence"/>
</dbReference>
<feature type="domain" description="DUF4062" evidence="4">
    <location>
        <begin position="73"/>
        <end position="160"/>
    </location>
</feature>
<dbReference type="SUPFAM" id="SSF52540">
    <property type="entry name" value="P-loop containing nucleoside triphosphate hydrolases"/>
    <property type="match status" value="1"/>
</dbReference>
<dbReference type="InterPro" id="IPR057588">
    <property type="entry name" value="NWD1/2-like_WH"/>
</dbReference>
<keyword evidence="1" id="KW-0853">WD repeat</keyword>
<dbReference type="SMART" id="SM00320">
    <property type="entry name" value="WD40"/>
    <property type="match status" value="3"/>
</dbReference>
<keyword evidence="7" id="KW-1185">Reference proteome</keyword>
<gene>
    <name evidence="6" type="ORF">PoB_006766100</name>
</gene>
<dbReference type="InterPro" id="IPR001680">
    <property type="entry name" value="WD40_rpt"/>
</dbReference>
<organism evidence="6 7">
    <name type="scientific">Plakobranchus ocellatus</name>
    <dbReference type="NCBI Taxonomy" id="259542"/>
    <lineage>
        <taxon>Eukaryota</taxon>
        <taxon>Metazoa</taxon>
        <taxon>Spiralia</taxon>
        <taxon>Lophotrochozoa</taxon>
        <taxon>Mollusca</taxon>
        <taxon>Gastropoda</taxon>
        <taxon>Heterobranchia</taxon>
        <taxon>Euthyneura</taxon>
        <taxon>Panpulmonata</taxon>
        <taxon>Sacoglossa</taxon>
        <taxon>Placobranchoidea</taxon>
        <taxon>Plakobranchidae</taxon>
        <taxon>Plakobranchus</taxon>
    </lineage>
</organism>
<accession>A0AAV4DAG9</accession>
<evidence type="ECO:0000256" key="2">
    <source>
        <dbReference type="ARBA" id="ARBA00022737"/>
    </source>
</evidence>
<dbReference type="PANTHER" id="PTHR19871">
    <property type="entry name" value="BETA TRANSDUCIN-RELATED PROTEIN"/>
    <property type="match status" value="1"/>
</dbReference>
<dbReference type="InterPro" id="IPR025139">
    <property type="entry name" value="DUF4062"/>
</dbReference>
<dbReference type="InterPro" id="IPR007111">
    <property type="entry name" value="NACHT_NTPase"/>
</dbReference>
<sequence>MDMNNPDAPPTQMRYRHLEDVIVESTTPDDRIRQEREIPYRYGHLNESDKQTVESVMAGKVKSIPKTKSKVIKVFISSTFTDMLEERNALAESVYPKLRDYCRDKHGVDFQAEDMRWGIPVEASNDHSVTDLCMSELYHCQDLSIGPHFAALIGQKYGFCPTPAAIERSIFESLVSQLKNAGESTELLDKCYQRDQNVTPSQYRLMDKSSCSAVLNKPWDTVETELKECIARSGQMAVDAAEMSQETLRLLTCSVTEHEIEGGLLGIKKSKDRENNCVVVLRDIDDLFDNLSCPKAKRFCDMEAGSDEVKAEARIALNKMRAKVLESVPRFNVFQTKVQWTEQGINPVSHKDYLSLVCNHFYHTVRALADRNVQAFSSLASDELYHEVVQHWTLVKSRCTTFVGRTEQLHKFRKFLTSDTDQALVIHGESGVGKTSFMAKAASMVNSILPMQAFVIPRFIGITPKSSNIQQLLYSVCHQLAYVTGGYRHEVPEDYKSLKIYFIDRVQRGDFPGVVVLILDSLDQLSTSNGGDKLDWLPARVAPNVKIVVSTLPARRSILDRLISKIKQPMIEVDALPPSDCEQIFKVLLEASNRSVTLHQYRVIQEAFTHCTLPLFITLTFEEAARWRSFDEVSRESLEYTVEASINKLFDRLETKHGKVFVSRALGYITASRSGISDTELEDILSLDDHVLNDLFSLWLPPIRRVPSSLWPRLYLDIKAFLVEREADDIVVLSWYHQQFLDSATDRYLSDYLDRNQMHRNIADYYMGSWSGTIKKPFIYSETIMERYGLKHCHGMACRYVPEQPLIFRATEISERFNYRKMSQLPYSLLHSMQFDKLKAECLCNYEWLHTKLRATSLQQVIADFTMLDDPKEAGLVADALRMSGSALKINPDALGPEITGRLLPHIHRYHWIKVLVKQCDLVSQKRCPLVPNCQIYTAPGGPLQYECELDANITSSIDVDVFNTAEGILMTAKPFYSTKLKVWELTQGEPRQDMQLPVGEVYPTRDGKFLAILKGSKNVLIYKTDCGELHGKISCEYGEVVSVAMGNRYLILSIDRGVGPFVMDLFRAELLHKFSSHSDAVAISGDESHMAFNSGSLIIVHSLPTMERRCVGQASDVPVQLAFTQDASRCYILTKSKLLQVMHFDPINKKSSTHDILSDFNSVEFILSHNESCVLVRANRCLYLVCSNKLRLSHRLCQAHPGVFVETMTSFTGAGFSPADDMVVASRYTYIFVWSTATGEPIRVLQASLSPIVKIYTSDTANKAVALLKDNTLQVWNLDNLDANILHANEIMKGRITSVSASCKGERVICHDHTHSEISIVNLYSGKVAGTLTQPESEVRGVAGVKIVLKGAYAVTRNIRAIDEDEEEHKFSTDREFMYDDTPRSIDSAAMWKTIKWCALNDDVIWSMVSRKAVFKLPNNRFVVSDRQDTTLGFVNCTFHSVYDWPSNLYSFVAWRPVGSNNNTTNATHTVIHNLSHGKDEDSTVGQQRKVDFPEMSEFVCPPVLYTDTEGGGCQSVIAVLQVCHKQLVGQAEGARTYDNVLFFASLDKRPGESQTKTLHITDLLRFCDPSKDRIAHVYVTHSNLLLIYYVKGVTHFTFDLDQGLVIPPGLDKGAVLYNPKKGMIVRHLPVVLDPKSDFKLCLWSKTTSVFVDNNLCVFNTISFKAMCRINAELDPANTVLALDGAYIVGLDITGRCLYVYRTADGHKMGSLFIHGKAGCINIAEDDRTIVVGCDDGRVLILSLVLGLSDPYKEFIAKLPYRTREFQQKMLVESGDYVHLLNGDFAAADGKKPELLRLSDKIRTDVRLAVRKQASFKSLANAVLIANKQGANSKMCCIQ</sequence>
<evidence type="ECO:0000259" key="4">
    <source>
        <dbReference type="Pfam" id="PF13271"/>
    </source>
</evidence>
<proteinExistence type="predicted"/>
<evidence type="ECO:0000313" key="7">
    <source>
        <dbReference type="Proteomes" id="UP000735302"/>
    </source>
</evidence>
<comment type="caution">
    <text evidence="6">The sequence shown here is derived from an EMBL/GenBank/DDBJ whole genome shotgun (WGS) entry which is preliminary data.</text>
</comment>
<dbReference type="InterPro" id="IPR011044">
    <property type="entry name" value="Quino_amine_DH_bsu"/>
</dbReference>
<dbReference type="Gene3D" id="3.40.50.300">
    <property type="entry name" value="P-loop containing nucleotide triphosphate hydrolases"/>
    <property type="match status" value="1"/>
</dbReference>
<dbReference type="InterPro" id="IPR052752">
    <property type="entry name" value="NACHT-WD_repeat"/>
</dbReference>
<dbReference type="InterPro" id="IPR036322">
    <property type="entry name" value="WD40_repeat_dom_sf"/>
</dbReference>
<dbReference type="Pfam" id="PF05729">
    <property type="entry name" value="NACHT"/>
    <property type="match status" value="1"/>
</dbReference>
<protein>
    <submittedName>
        <fullName evidence="6">NACHT and WD repeat domain-containing protein 1</fullName>
    </submittedName>
</protein>
<dbReference type="InterPro" id="IPR015943">
    <property type="entry name" value="WD40/YVTN_repeat-like_dom_sf"/>
</dbReference>
<evidence type="ECO:0000259" key="3">
    <source>
        <dbReference type="Pfam" id="PF05729"/>
    </source>
</evidence>
<feature type="domain" description="NWD1/2-like winged helix-turn-helix" evidence="5">
    <location>
        <begin position="641"/>
        <end position="752"/>
    </location>
</feature>
<dbReference type="InterPro" id="IPR027417">
    <property type="entry name" value="P-loop_NTPase"/>
</dbReference>
<reference evidence="6 7" key="1">
    <citation type="journal article" date="2021" name="Elife">
        <title>Chloroplast acquisition without the gene transfer in kleptoplastic sea slugs, Plakobranchus ocellatus.</title>
        <authorList>
            <person name="Maeda T."/>
            <person name="Takahashi S."/>
            <person name="Yoshida T."/>
            <person name="Shimamura S."/>
            <person name="Takaki Y."/>
            <person name="Nagai Y."/>
            <person name="Toyoda A."/>
            <person name="Suzuki Y."/>
            <person name="Arimoto A."/>
            <person name="Ishii H."/>
            <person name="Satoh N."/>
            <person name="Nishiyama T."/>
            <person name="Hasebe M."/>
            <person name="Maruyama T."/>
            <person name="Minagawa J."/>
            <person name="Obokata J."/>
            <person name="Shigenobu S."/>
        </authorList>
    </citation>
    <scope>NUCLEOTIDE SEQUENCE [LARGE SCALE GENOMIC DNA]</scope>
</reference>
<dbReference type="PANTHER" id="PTHR19871:SF14">
    <property type="entry name" value="DUF4062 DOMAIN-CONTAINING PROTEIN"/>
    <property type="match status" value="1"/>
</dbReference>
<feature type="domain" description="NACHT" evidence="3">
    <location>
        <begin position="424"/>
        <end position="587"/>
    </location>
</feature>
<dbReference type="SUPFAM" id="SSF50978">
    <property type="entry name" value="WD40 repeat-like"/>
    <property type="match status" value="1"/>
</dbReference>
<name>A0AAV4DAG9_9GAST</name>
<evidence type="ECO:0000259" key="5">
    <source>
        <dbReference type="Pfam" id="PF25469"/>
    </source>
</evidence>